<dbReference type="Pfam" id="PF07749">
    <property type="entry name" value="ERp29"/>
    <property type="match status" value="1"/>
</dbReference>
<keyword evidence="4 9" id="KW-0413">Isomerase</keyword>
<dbReference type="EMBL" id="LXWW01000374">
    <property type="protein sequence ID" value="OAO13519.1"/>
    <property type="molecule type" value="Genomic_DNA"/>
</dbReference>
<dbReference type="InterPro" id="IPR013766">
    <property type="entry name" value="Thioredoxin_domain"/>
</dbReference>
<dbReference type="CDD" id="cd02961">
    <property type="entry name" value="PDI_a_family"/>
    <property type="match status" value="1"/>
</dbReference>
<gene>
    <name evidence="9" type="ORF">AV274_4786</name>
</gene>
<dbReference type="InterPro" id="IPR011679">
    <property type="entry name" value="ERp29_C"/>
</dbReference>
<dbReference type="PANTHER" id="PTHR45672:SF11">
    <property type="entry name" value="PROTEIN DISULFIDE-ISOMERASE C17H9.14C"/>
    <property type="match status" value="1"/>
</dbReference>
<feature type="domain" description="Thioredoxin" evidence="7">
    <location>
        <begin position="140"/>
        <end position="222"/>
    </location>
</feature>
<name>A0A196SBY5_BLAHN</name>
<dbReference type="GO" id="GO:0006457">
    <property type="term" value="P:protein folding"/>
    <property type="evidence" value="ECO:0007669"/>
    <property type="project" value="TreeGrafter"/>
</dbReference>
<evidence type="ECO:0000256" key="4">
    <source>
        <dbReference type="ARBA" id="ARBA00023235"/>
    </source>
</evidence>
<accession>A0A196SBY5</accession>
<comment type="catalytic activity">
    <reaction evidence="1">
        <text>Catalyzes the rearrangement of -S-S- bonds in proteins.</text>
        <dbReference type="EC" id="5.3.4.1"/>
    </reaction>
</comment>
<evidence type="ECO:0000259" key="8">
    <source>
        <dbReference type="Pfam" id="PF07749"/>
    </source>
</evidence>
<dbReference type="PANTHER" id="PTHR45672">
    <property type="entry name" value="PROTEIN DISULFIDE-ISOMERASE C17H9.14C-RELATED"/>
    <property type="match status" value="1"/>
</dbReference>
<evidence type="ECO:0000313" key="10">
    <source>
        <dbReference type="Proteomes" id="UP000078348"/>
    </source>
</evidence>
<feature type="domain" description="Thioredoxin" evidence="7">
    <location>
        <begin position="351"/>
        <end position="453"/>
    </location>
</feature>
<organism evidence="9 10">
    <name type="scientific">Blastocystis sp. subtype 1 (strain ATCC 50177 / NandII)</name>
    <dbReference type="NCBI Taxonomy" id="478820"/>
    <lineage>
        <taxon>Eukaryota</taxon>
        <taxon>Sar</taxon>
        <taxon>Stramenopiles</taxon>
        <taxon>Bigyra</taxon>
        <taxon>Opalozoa</taxon>
        <taxon>Opalinata</taxon>
        <taxon>Blastocystidae</taxon>
        <taxon>Blastocystis</taxon>
    </lineage>
</organism>
<evidence type="ECO:0000256" key="5">
    <source>
        <dbReference type="ARBA" id="ARBA00023284"/>
    </source>
</evidence>
<evidence type="ECO:0000256" key="2">
    <source>
        <dbReference type="ARBA" id="ARBA00012723"/>
    </source>
</evidence>
<dbReference type="Proteomes" id="UP000078348">
    <property type="component" value="Unassembled WGS sequence"/>
</dbReference>
<dbReference type="InterPro" id="IPR036249">
    <property type="entry name" value="Thioredoxin-like_sf"/>
</dbReference>
<dbReference type="OrthoDB" id="2121326at2759"/>
<keyword evidence="10" id="KW-1185">Reference proteome</keyword>
<dbReference type="Gene3D" id="1.20.1150.12">
    <property type="entry name" value="Endoplasmic reticulum resident protein 29, C-terminal domain"/>
    <property type="match status" value="1"/>
</dbReference>
<dbReference type="GO" id="GO:0003756">
    <property type="term" value="F:protein disulfide isomerase activity"/>
    <property type="evidence" value="ECO:0007669"/>
    <property type="project" value="UniProtKB-EC"/>
</dbReference>
<sequence length="469" mass="53989">MIALGLILILSTLASAEYYVDSLGNLNPDEFKRLSSEESHQHLLVGIITPSCKRCQDYYYPLVQALHAFRGIDIVVATANIEDIQENLGDCDVNLEAETPEFRLYKAGTGVCLESPDRNFNLDWVAKELKVKMKPSHWTELTETSFYKFVNNPKKTSIIEVYAPRCVSCQNQYNDLERIMSEPVQFGKIDSDKYRRFCTQWNITTLPHFMHFTDGKTYTDAQPTVQGDSAMLDYFNGLIGCRREVDGRISDRFGLEKNITRQLDRFMNGDAAMKESVMEDVKAHLKEYTSGKIYLHTMRKVMKEGKAFLREERARRMKMIQEMGVFSKKYPMSKTYLNILNSFMKYDFSGVVKLNGDNFDKIVNGKRSVLCEFYKKDCENCEAFEKEYAEAASRGVPGVVFASLDGDKYNFIAKRYNHHKNPSLKWFAKGADVNTPEEVQIAHTKDAILEYLNDKMDDLKEQESEEAEL</sequence>
<dbReference type="InterPro" id="IPR051063">
    <property type="entry name" value="PDI"/>
</dbReference>
<evidence type="ECO:0000256" key="6">
    <source>
        <dbReference type="SAM" id="SignalP"/>
    </source>
</evidence>
<dbReference type="SUPFAM" id="SSF47933">
    <property type="entry name" value="ERP29 C domain-like"/>
    <property type="match status" value="1"/>
</dbReference>
<keyword evidence="5" id="KW-0676">Redox-active center</keyword>
<keyword evidence="6" id="KW-0732">Signal</keyword>
<proteinExistence type="predicted"/>
<evidence type="ECO:0000256" key="1">
    <source>
        <dbReference type="ARBA" id="ARBA00001182"/>
    </source>
</evidence>
<dbReference type="Gene3D" id="3.40.30.10">
    <property type="entry name" value="Glutaredoxin"/>
    <property type="match status" value="2"/>
</dbReference>
<evidence type="ECO:0000313" key="9">
    <source>
        <dbReference type="EMBL" id="OAO13519.1"/>
    </source>
</evidence>
<evidence type="ECO:0000259" key="7">
    <source>
        <dbReference type="Pfam" id="PF00085"/>
    </source>
</evidence>
<evidence type="ECO:0000256" key="3">
    <source>
        <dbReference type="ARBA" id="ARBA00023157"/>
    </source>
</evidence>
<dbReference type="EC" id="5.3.4.1" evidence="2"/>
<feature type="domain" description="Endoplasmic reticulum resident protein 29 C-terminal" evidence="8">
    <location>
        <begin position="261"/>
        <end position="343"/>
    </location>
</feature>
<protein>
    <recommendedName>
        <fullName evidence="2">protein disulfide-isomerase</fullName>
        <ecNumber evidence="2">5.3.4.1</ecNumber>
    </recommendedName>
</protein>
<keyword evidence="3" id="KW-1015">Disulfide bond</keyword>
<feature type="signal peptide" evidence="6">
    <location>
        <begin position="1"/>
        <end position="16"/>
    </location>
</feature>
<dbReference type="InterPro" id="IPR036356">
    <property type="entry name" value="ERp29_C_sf"/>
</dbReference>
<reference evidence="9 10" key="1">
    <citation type="submission" date="2016-05" db="EMBL/GenBank/DDBJ databases">
        <title>Nuclear genome of Blastocystis sp. subtype 1 NandII.</title>
        <authorList>
            <person name="Gentekaki E."/>
            <person name="Curtis B."/>
            <person name="Stairs C."/>
            <person name="Eme L."/>
            <person name="Herman E."/>
            <person name="Klimes V."/>
            <person name="Arias M.C."/>
            <person name="Elias M."/>
            <person name="Hilliou F."/>
            <person name="Klute M."/>
            <person name="Malik S.-B."/>
            <person name="Pightling A."/>
            <person name="Rachubinski R."/>
            <person name="Salas D."/>
            <person name="Schlacht A."/>
            <person name="Suga H."/>
            <person name="Archibald J."/>
            <person name="Ball S.G."/>
            <person name="Clark G."/>
            <person name="Dacks J."/>
            <person name="Van Der Giezen M."/>
            <person name="Tsaousis A."/>
            <person name="Roger A."/>
        </authorList>
    </citation>
    <scope>NUCLEOTIDE SEQUENCE [LARGE SCALE GENOMIC DNA]</scope>
    <source>
        <strain evidence="10">ATCC 50177 / NandII</strain>
    </source>
</reference>
<dbReference type="GO" id="GO:0005783">
    <property type="term" value="C:endoplasmic reticulum"/>
    <property type="evidence" value="ECO:0007669"/>
    <property type="project" value="InterPro"/>
</dbReference>
<dbReference type="STRING" id="478820.A0A196SBY5"/>
<dbReference type="AlphaFoldDB" id="A0A196SBY5"/>
<feature type="chain" id="PRO_5008274519" description="protein disulfide-isomerase" evidence="6">
    <location>
        <begin position="17"/>
        <end position="469"/>
    </location>
</feature>
<comment type="caution">
    <text evidence="9">The sequence shown here is derived from an EMBL/GenBank/DDBJ whole genome shotgun (WGS) entry which is preliminary data.</text>
</comment>
<dbReference type="Pfam" id="PF00085">
    <property type="entry name" value="Thioredoxin"/>
    <property type="match status" value="2"/>
</dbReference>
<dbReference type="SUPFAM" id="SSF52833">
    <property type="entry name" value="Thioredoxin-like"/>
    <property type="match status" value="2"/>
</dbReference>